<protein>
    <recommendedName>
        <fullName evidence="4">Late embryogenesis abundant protein</fullName>
    </recommendedName>
</protein>
<reference evidence="2 3" key="1">
    <citation type="journal article" date="2012" name="J. Bacteriol.">
        <title>Draft Genome Sequence of Mesorhizobium alhagi CCNWXJ12-2T, a Novel Salt-Resistant Species Isolated from the Desert of Northwestern China.</title>
        <authorList>
            <person name="Zhou M."/>
            <person name="Chen W."/>
            <person name="Chen H."/>
            <person name="Wei G."/>
        </authorList>
    </citation>
    <scope>NUCLEOTIDE SEQUENCE [LARGE SCALE GENOMIC DNA]</scope>
    <source>
        <strain evidence="2 3">CCNWXJ12-2</strain>
    </source>
</reference>
<evidence type="ECO:0000256" key="1">
    <source>
        <dbReference type="SAM" id="MobiDB-lite"/>
    </source>
</evidence>
<sequence>EEAKDVAAEAYGAARQEADRQGLTGDDRGSVADRVSEVFKSAAERTEESVRDKTGSQEKH</sequence>
<keyword evidence="3" id="KW-1185">Reference proteome</keyword>
<feature type="non-terminal residue" evidence="2">
    <location>
        <position position="1"/>
    </location>
</feature>
<organism evidence="2 3">
    <name type="scientific">Mesorhizobium alhagi CCNWXJ12-2</name>
    <dbReference type="NCBI Taxonomy" id="1107882"/>
    <lineage>
        <taxon>Bacteria</taxon>
        <taxon>Pseudomonadati</taxon>
        <taxon>Pseudomonadota</taxon>
        <taxon>Alphaproteobacteria</taxon>
        <taxon>Hyphomicrobiales</taxon>
        <taxon>Phyllobacteriaceae</taxon>
        <taxon>Allomesorhizobium</taxon>
    </lineage>
</organism>
<feature type="region of interest" description="Disordered" evidence="1">
    <location>
        <begin position="1"/>
        <end position="60"/>
    </location>
</feature>
<accession>H0I3G3</accession>
<name>H0I3G3_9HYPH</name>
<evidence type="ECO:0000313" key="3">
    <source>
        <dbReference type="Proteomes" id="UP000003250"/>
    </source>
</evidence>
<proteinExistence type="predicted"/>
<dbReference type="AlphaFoldDB" id="H0I3G3"/>
<dbReference type="PATRIC" id="fig|1107882.3.peg.6763"/>
<evidence type="ECO:0008006" key="4">
    <source>
        <dbReference type="Google" id="ProtNLM"/>
    </source>
</evidence>
<dbReference type="EMBL" id="AHAM01000329">
    <property type="protein sequence ID" value="EHK52473.1"/>
    <property type="molecule type" value="Genomic_DNA"/>
</dbReference>
<dbReference type="Proteomes" id="UP000003250">
    <property type="component" value="Unassembled WGS sequence"/>
</dbReference>
<gene>
    <name evidence="2" type="ORF">MAXJ12_35139</name>
</gene>
<evidence type="ECO:0000313" key="2">
    <source>
        <dbReference type="EMBL" id="EHK52473.1"/>
    </source>
</evidence>
<feature type="compositionally biased region" description="Basic and acidic residues" evidence="1">
    <location>
        <begin position="16"/>
        <end position="60"/>
    </location>
</feature>